<dbReference type="AlphaFoldDB" id="A0A024VLY0"/>
<dbReference type="GO" id="GO:0005524">
    <property type="term" value="F:ATP binding"/>
    <property type="evidence" value="ECO:0007669"/>
    <property type="project" value="UniProtKB-KW"/>
</dbReference>
<keyword evidence="6" id="KW-0547">Nucleotide-binding</keyword>
<dbReference type="GO" id="GO:0006235">
    <property type="term" value="P:dTTP biosynthetic process"/>
    <property type="evidence" value="ECO:0007669"/>
    <property type="project" value="TreeGrafter"/>
</dbReference>
<accession>A0A024VLY0</accession>
<keyword evidence="7" id="KW-0418">Kinase</keyword>
<dbReference type="GO" id="GO:0005829">
    <property type="term" value="C:cytosol"/>
    <property type="evidence" value="ECO:0007669"/>
    <property type="project" value="TreeGrafter"/>
</dbReference>
<name>A0A024VLY0_PLAFA</name>
<evidence type="ECO:0000256" key="7">
    <source>
        <dbReference type="ARBA" id="ARBA00022777"/>
    </source>
</evidence>
<evidence type="ECO:0000256" key="8">
    <source>
        <dbReference type="ARBA" id="ARBA00022840"/>
    </source>
</evidence>
<dbReference type="GO" id="GO:0004798">
    <property type="term" value="F:dTMP kinase activity"/>
    <property type="evidence" value="ECO:0007669"/>
    <property type="project" value="UniProtKB-EC"/>
</dbReference>
<dbReference type="InterPro" id="IPR027417">
    <property type="entry name" value="P-loop_NTPase"/>
</dbReference>
<reference evidence="10 11" key="2">
    <citation type="submission" date="2013-02" db="EMBL/GenBank/DDBJ databases">
        <title>The Genome Sequence of Plasmodium falciparum FCH/4.</title>
        <authorList>
            <consortium name="The Broad Institute Genome Sequencing Platform"/>
            <consortium name="The Broad Institute Genome Sequencing Center for Infectious Disease"/>
            <person name="Neafsey D."/>
            <person name="Cheeseman I."/>
            <person name="Volkman S."/>
            <person name="Adams J."/>
            <person name="Walker B."/>
            <person name="Young S.K."/>
            <person name="Zeng Q."/>
            <person name="Gargeya S."/>
            <person name="Fitzgerald M."/>
            <person name="Haas B."/>
            <person name="Abouelleil A."/>
            <person name="Alvarado L."/>
            <person name="Arachchi H.M."/>
            <person name="Berlin A.M."/>
            <person name="Chapman S.B."/>
            <person name="Dewar J."/>
            <person name="Goldberg J."/>
            <person name="Griggs A."/>
            <person name="Gujja S."/>
            <person name="Hansen M."/>
            <person name="Howarth C."/>
            <person name="Imamovic A."/>
            <person name="Larimer J."/>
            <person name="McCowan C."/>
            <person name="Murphy C."/>
            <person name="Neiman D."/>
            <person name="Pearson M."/>
            <person name="Priest M."/>
            <person name="Roberts A."/>
            <person name="Saif S."/>
            <person name="Shea T."/>
            <person name="Sisk P."/>
            <person name="Sykes S."/>
            <person name="Wortman J."/>
            <person name="Nusbaum C."/>
            <person name="Birren B."/>
        </authorList>
    </citation>
    <scope>NUCLEOTIDE SEQUENCE [LARGE SCALE GENOMIC DNA]</scope>
    <source>
        <strain evidence="10 11">FCH/4</strain>
    </source>
</reference>
<dbReference type="PANTHER" id="PTHR10344:SF1">
    <property type="entry name" value="THYMIDYLATE KINASE"/>
    <property type="match status" value="1"/>
</dbReference>
<dbReference type="PROSITE" id="PS01331">
    <property type="entry name" value="THYMIDYLATE_KINASE"/>
    <property type="match status" value="1"/>
</dbReference>
<dbReference type="Pfam" id="PF02223">
    <property type="entry name" value="Thymidylate_kin"/>
    <property type="match status" value="1"/>
</dbReference>
<reference evidence="10 11" key="1">
    <citation type="submission" date="2013-02" db="EMBL/GenBank/DDBJ databases">
        <title>The Genome Annotation of Plasmodium falciparum FCH/4.</title>
        <authorList>
            <consortium name="The Broad Institute Genome Sequencing Platform"/>
            <consortium name="The Broad Institute Genome Sequencing Center for Infectious Disease"/>
            <person name="Neafsey D."/>
            <person name="Hoffman S."/>
            <person name="Volkman S."/>
            <person name="Rosenthal P."/>
            <person name="Walker B."/>
            <person name="Young S.K."/>
            <person name="Zeng Q."/>
            <person name="Gargeya S."/>
            <person name="Fitzgerald M."/>
            <person name="Haas B."/>
            <person name="Abouelleil A."/>
            <person name="Allen A.W."/>
            <person name="Alvarado L."/>
            <person name="Arachchi H.M."/>
            <person name="Berlin A.M."/>
            <person name="Chapman S.B."/>
            <person name="Gainer-Dewar J."/>
            <person name="Goldberg J."/>
            <person name="Griggs A."/>
            <person name="Gujja S."/>
            <person name="Hansen M."/>
            <person name="Howarth C."/>
            <person name="Imamovic A."/>
            <person name="Ireland A."/>
            <person name="Larimer J."/>
            <person name="McCowan C."/>
            <person name="Murphy C."/>
            <person name="Pearson M."/>
            <person name="Poon T.W."/>
            <person name="Priest M."/>
            <person name="Roberts A."/>
            <person name="Saif S."/>
            <person name="Shea T."/>
            <person name="Sisk P."/>
            <person name="Sykes S."/>
            <person name="Wortman J."/>
            <person name="Nusbaum C."/>
            <person name="Birren B."/>
        </authorList>
    </citation>
    <scope>NUCLEOTIDE SEQUENCE [LARGE SCALE GENOMIC DNA]</scope>
    <source>
        <strain evidence="10 11">FCH/4</strain>
    </source>
</reference>
<evidence type="ECO:0000259" key="9">
    <source>
        <dbReference type="Pfam" id="PF02223"/>
    </source>
</evidence>
<dbReference type="EMBL" id="KI927951">
    <property type="protein sequence ID" value="ETW29754.1"/>
    <property type="molecule type" value="Genomic_DNA"/>
</dbReference>
<evidence type="ECO:0000313" key="11">
    <source>
        <dbReference type="Proteomes" id="UP000030656"/>
    </source>
</evidence>
<keyword evidence="4" id="KW-0808">Transferase</keyword>
<comment type="similarity">
    <text evidence="2">Belongs to the thymidylate kinase family.</text>
</comment>
<dbReference type="GO" id="GO:0005634">
    <property type="term" value="C:nucleus"/>
    <property type="evidence" value="ECO:0007669"/>
    <property type="project" value="TreeGrafter"/>
</dbReference>
<proteinExistence type="inferred from homology"/>
<evidence type="ECO:0000256" key="4">
    <source>
        <dbReference type="ARBA" id="ARBA00022679"/>
    </source>
</evidence>
<protein>
    <recommendedName>
        <fullName evidence="3">dTMP kinase</fullName>
        <ecNumber evidence="3">2.7.4.9</ecNumber>
    </recommendedName>
</protein>
<dbReference type="PANTHER" id="PTHR10344">
    <property type="entry name" value="THYMIDYLATE KINASE"/>
    <property type="match status" value="1"/>
</dbReference>
<evidence type="ECO:0000256" key="2">
    <source>
        <dbReference type="ARBA" id="ARBA00009776"/>
    </source>
</evidence>
<evidence type="ECO:0000256" key="3">
    <source>
        <dbReference type="ARBA" id="ARBA00012980"/>
    </source>
</evidence>
<dbReference type="GO" id="GO:0004550">
    <property type="term" value="F:nucleoside diphosphate kinase activity"/>
    <property type="evidence" value="ECO:0007669"/>
    <property type="project" value="TreeGrafter"/>
</dbReference>
<dbReference type="EC" id="2.7.4.9" evidence="3"/>
<evidence type="ECO:0000256" key="1">
    <source>
        <dbReference type="ARBA" id="ARBA00004992"/>
    </source>
</evidence>
<dbReference type="Gene3D" id="3.40.50.300">
    <property type="entry name" value="P-loop containing nucleotide triphosphate hydrolases"/>
    <property type="match status" value="1"/>
</dbReference>
<evidence type="ECO:0000256" key="5">
    <source>
        <dbReference type="ARBA" id="ARBA00022727"/>
    </source>
</evidence>
<sequence>MQANLHMEHEKENRIWVVCDRYAYSGVAYSSGALNLNKTWCMNPDQGLIKPDVVFYLNVPPNYAQNRSDYGNMCLIIL</sequence>
<dbReference type="Proteomes" id="UP000030656">
    <property type="component" value="Unassembled WGS sequence"/>
</dbReference>
<evidence type="ECO:0000256" key="6">
    <source>
        <dbReference type="ARBA" id="ARBA00022741"/>
    </source>
</evidence>
<gene>
    <name evidence="10" type="ORF">PFFCH_02817</name>
</gene>
<dbReference type="GO" id="GO:0005739">
    <property type="term" value="C:mitochondrion"/>
    <property type="evidence" value="ECO:0007669"/>
    <property type="project" value="TreeGrafter"/>
</dbReference>
<keyword evidence="8" id="KW-0067">ATP-binding</keyword>
<dbReference type="GO" id="GO:0006227">
    <property type="term" value="P:dUDP biosynthetic process"/>
    <property type="evidence" value="ECO:0007669"/>
    <property type="project" value="TreeGrafter"/>
</dbReference>
<dbReference type="GO" id="GO:0006233">
    <property type="term" value="P:dTDP biosynthetic process"/>
    <property type="evidence" value="ECO:0007669"/>
    <property type="project" value="InterPro"/>
</dbReference>
<comment type="pathway">
    <text evidence="1">Pyrimidine metabolism; dTTP biosynthesis.</text>
</comment>
<dbReference type="InterPro" id="IPR039430">
    <property type="entry name" value="Thymidylate_kin-like_dom"/>
</dbReference>
<dbReference type="SUPFAM" id="SSF52540">
    <property type="entry name" value="P-loop containing nucleoside triphosphate hydrolases"/>
    <property type="match status" value="1"/>
</dbReference>
<dbReference type="OrthoDB" id="425602at2759"/>
<evidence type="ECO:0000313" key="10">
    <source>
        <dbReference type="EMBL" id="ETW29754.1"/>
    </source>
</evidence>
<dbReference type="InterPro" id="IPR018095">
    <property type="entry name" value="Thymidylate_kin_CS"/>
</dbReference>
<organism evidence="10 11">
    <name type="scientific">Plasmodium falciparum FCH/4</name>
    <dbReference type="NCBI Taxonomy" id="1036724"/>
    <lineage>
        <taxon>Eukaryota</taxon>
        <taxon>Sar</taxon>
        <taxon>Alveolata</taxon>
        <taxon>Apicomplexa</taxon>
        <taxon>Aconoidasida</taxon>
        <taxon>Haemosporida</taxon>
        <taxon>Plasmodiidae</taxon>
        <taxon>Plasmodium</taxon>
        <taxon>Plasmodium (Laverania)</taxon>
    </lineage>
</organism>
<feature type="domain" description="Thymidylate kinase-like" evidence="9">
    <location>
        <begin position="11"/>
        <end position="71"/>
    </location>
</feature>
<keyword evidence="5" id="KW-0545">Nucleotide biosynthesis</keyword>